<evidence type="ECO:0000313" key="2">
    <source>
        <dbReference type="Proteomes" id="UP000509771"/>
    </source>
</evidence>
<dbReference type="Pfam" id="PF20364">
    <property type="entry name" value="DUF6659"/>
    <property type="match status" value="1"/>
</dbReference>
<gene>
    <name evidence="1" type="ORF">C5F47_07180</name>
</gene>
<evidence type="ECO:0008006" key="3">
    <source>
        <dbReference type="Google" id="ProtNLM"/>
    </source>
</evidence>
<reference evidence="1 2" key="1">
    <citation type="submission" date="2018-02" db="EMBL/GenBank/DDBJ databases">
        <title>Complete genome of Nitrosopumilus cobalaminigenes HCA1.</title>
        <authorList>
            <person name="Qin W."/>
            <person name="Zheng Y."/>
            <person name="Stahl D.A."/>
        </authorList>
    </citation>
    <scope>NUCLEOTIDE SEQUENCE [LARGE SCALE GENOMIC DNA]</scope>
    <source>
        <strain evidence="1 2">HCA1</strain>
    </source>
</reference>
<dbReference type="InterPro" id="IPR046600">
    <property type="entry name" value="DUF6659"/>
</dbReference>
<proteinExistence type="predicted"/>
<dbReference type="EMBL" id="CP026993">
    <property type="protein sequence ID" value="QLH03850.1"/>
    <property type="molecule type" value="Genomic_DNA"/>
</dbReference>
<evidence type="ECO:0000313" key="1">
    <source>
        <dbReference type="EMBL" id="QLH03850.1"/>
    </source>
</evidence>
<dbReference type="OrthoDB" id="9222at2157"/>
<keyword evidence="2" id="KW-1185">Reference proteome</keyword>
<protein>
    <recommendedName>
        <fullName evidence="3">Roadblock/LAMTOR2 domain-containing protein</fullName>
    </recommendedName>
</protein>
<dbReference type="Proteomes" id="UP000509771">
    <property type="component" value="Chromosome"/>
</dbReference>
<name>A0A7D5M3T9_9ARCH</name>
<dbReference type="KEGG" id="ncl:C5F47_07180"/>
<accession>A0A7D5M3T9</accession>
<sequence length="130" mass="14574">MSDTTVEDIKKLDVACKELSNENKIRHVGVINNLGRLIAGGFKVGISPLLDSDKVAMTYMQMQLDFKMRQELDEVLGPIDYIASRRTKQLIISVPIKDNLVLISAEPDADDKQIIKKAEELFDDIIISTI</sequence>
<dbReference type="AlphaFoldDB" id="A0A7D5M3T9"/>
<organism evidence="1 2">
    <name type="scientific">Nitrosopumilus cobalaminigenes</name>
    <dbReference type="NCBI Taxonomy" id="1470066"/>
    <lineage>
        <taxon>Archaea</taxon>
        <taxon>Nitrososphaerota</taxon>
        <taxon>Nitrososphaeria</taxon>
        <taxon>Nitrosopumilales</taxon>
        <taxon>Nitrosopumilaceae</taxon>
        <taxon>Nitrosopumilus</taxon>
    </lineage>
</organism>